<dbReference type="NCBIfam" id="TIGR01297">
    <property type="entry name" value="CDF"/>
    <property type="match status" value="1"/>
</dbReference>
<dbReference type="Gene3D" id="1.20.1510.10">
    <property type="entry name" value="Cation efflux protein transmembrane domain"/>
    <property type="match status" value="1"/>
</dbReference>
<dbReference type="Gene3D" id="3.30.70.1350">
    <property type="entry name" value="Cation efflux protein, cytoplasmic domain"/>
    <property type="match status" value="1"/>
</dbReference>
<dbReference type="InterPro" id="IPR027469">
    <property type="entry name" value="Cation_efflux_TMD_sf"/>
</dbReference>
<evidence type="ECO:0000259" key="8">
    <source>
        <dbReference type="Pfam" id="PF01545"/>
    </source>
</evidence>
<reference evidence="9" key="1">
    <citation type="submission" date="2022-07" db="EMBL/GenBank/DDBJ databases">
        <title>Phylogenomic reconstructions and comparative analyses of Kickxellomycotina fungi.</title>
        <authorList>
            <person name="Reynolds N.K."/>
            <person name="Stajich J.E."/>
            <person name="Barry K."/>
            <person name="Grigoriev I.V."/>
            <person name="Crous P."/>
            <person name="Smith M.E."/>
        </authorList>
    </citation>
    <scope>NUCLEOTIDE SEQUENCE</scope>
    <source>
        <strain evidence="9">BCRC 34297</strain>
    </source>
</reference>
<evidence type="ECO:0000256" key="3">
    <source>
        <dbReference type="ARBA" id="ARBA00022692"/>
    </source>
</evidence>
<sequence>MAKAGKQQSKSSGTGGKRAGKKTRVSSKPAKSHSPPTADTDTLPPPDDTAPLLPPPLSPLLSPDSRSVVAVVCEHEPTLAPSTPKQLTSYGAIPSETSPCRRCQRIGSSSHTFDGGSMSSSITRAETVLVPQFIAAQVDDEALRQIAQNSGPKVAAFYETQNELIAELLSVNQQHTDDALELQMRERCTKQRQVDMAVRVSVVVNVLVVLAQLYAAISSKSLALFATMSEAMMDLLSSIILLLASMAARRRDRFSLYPSGRFKLETIGVIVFAVLMGTFSVALFVESVSALWMRSATPNFLSVYDAVCVVAALVAKIALYFYCYTLREYHTAHVLMTDHRNDVFVNAFGLTMAVIGKHAVAWMDPLGSLIIAIMILRSWISEAWDQIKLIVGISADPRLIQVLTYTAITHDPRIEKVDRVVAYHSGAKLFVEVDIVMPPCTPLITLHDVAESLQEKYERMPGVGRCHVHVDYEVTHRSEHHNAEA</sequence>
<dbReference type="GO" id="GO:0098771">
    <property type="term" value="P:inorganic ion homeostasis"/>
    <property type="evidence" value="ECO:0007669"/>
    <property type="project" value="UniProtKB-ARBA"/>
</dbReference>
<dbReference type="InterPro" id="IPR050291">
    <property type="entry name" value="CDF_Transporter"/>
</dbReference>
<feature type="transmembrane region" description="Helical" evidence="7">
    <location>
        <begin position="264"/>
        <end position="285"/>
    </location>
</feature>
<dbReference type="PANTHER" id="PTHR43840">
    <property type="entry name" value="MITOCHONDRIAL METAL TRANSPORTER 1-RELATED"/>
    <property type="match status" value="1"/>
</dbReference>
<protein>
    <recommendedName>
        <fullName evidence="8">Cation efflux protein transmembrane domain-containing protein</fullName>
    </recommendedName>
</protein>
<dbReference type="InterPro" id="IPR058533">
    <property type="entry name" value="Cation_efflux_TM"/>
</dbReference>
<keyword evidence="10" id="KW-1185">Reference proteome</keyword>
<gene>
    <name evidence="9" type="ORF">GGI19_002725</name>
</gene>
<dbReference type="FunFam" id="1.20.1510.10:FF:000005">
    <property type="entry name" value="Putative Cation diffusion facilitator 1"/>
    <property type="match status" value="1"/>
</dbReference>
<dbReference type="Pfam" id="PF01545">
    <property type="entry name" value="Cation_efflux"/>
    <property type="match status" value="1"/>
</dbReference>
<name>A0A9W8H111_9FUNG</name>
<dbReference type="SUPFAM" id="SSF161111">
    <property type="entry name" value="Cation efflux protein transmembrane domain-like"/>
    <property type="match status" value="1"/>
</dbReference>
<dbReference type="GO" id="GO:0016020">
    <property type="term" value="C:membrane"/>
    <property type="evidence" value="ECO:0007669"/>
    <property type="project" value="UniProtKB-SubCell"/>
</dbReference>
<dbReference type="EMBL" id="JANBUH010000146">
    <property type="protein sequence ID" value="KAJ2754004.1"/>
    <property type="molecule type" value="Genomic_DNA"/>
</dbReference>
<dbReference type="GO" id="GO:0030003">
    <property type="term" value="P:intracellular monoatomic cation homeostasis"/>
    <property type="evidence" value="ECO:0007669"/>
    <property type="project" value="UniProtKB-ARBA"/>
</dbReference>
<feature type="transmembrane region" description="Helical" evidence="7">
    <location>
        <begin position="300"/>
        <end position="322"/>
    </location>
</feature>
<organism evidence="9 10">
    <name type="scientific">Coemansia pectinata</name>
    <dbReference type="NCBI Taxonomy" id="1052879"/>
    <lineage>
        <taxon>Eukaryota</taxon>
        <taxon>Fungi</taxon>
        <taxon>Fungi incertae sedis</taxon>
        <taxon>Zoopagomycota</taxon>
        <taxon>Kickxellomycotina</taxon>
        <taxon>Kickxellomycetes</taxon>
        <taxon>Kickxellales</taxon>
        <taxon>Kickxellaceae</taxon>
        <taxon>Coemansia</taxon>
    </lineage>
</organism>
<dbReference type="InterPro" id="IPR002524">
    <property type="entry name" value="Cation_efflux"/>
</dbReference>
<evidence type="ECO:0000256" key="6">
    <source>
        <dbReference type="SAM" id="MobiDB-lite"/>
    </source>
</evidence>
<keyword evidence="2" id="KW-0813">Transport</keyword>
<feature type="transmembrane region" description="Helical" evidence="7">
    <location>
        <begin position="196"/>
        <end position="217"/>
    </location>
</feature>
<feature type="transmembrane region" description="Helical" evidence="7">
    <location>
        <begin position="343"/>
        <end position="360"/>
    </location>
</feature>
<feature type="transmembrane region" description="Helical" evidence="7">
    <location>
        <begin position="223"/>
        <end position="244"/>
    </location>
</feature>
<evidence type="ECO:0000256" key="1">
    <source>
        <dbReference type="ARBA" id="ARBA00004141"/>
    </source>
</evidence>
<feature type="domain" description="Cation efflux protein transmembrane" evidence="8">
    <location>
        <begin position="199"/>
        <end position="390"/>
    </location>
</feature>
<comment type="caution">
    <text evidence="9">The sequence shown here is derived from an EMBL/GenBank/DDBJ whole genome shotgun (WGS) entry which is preliminary data.</text>
</comment>
<feature type="compositionally biased region" description="Low complexity" evidence="6">
    <location>
        <begin position="1"/>
        <end position="12"/>
    </location>
</feature>
<keyword evidence="5 7" id="KW-0472">Membrane</keyword>
<feature type="compositionally biased region" description="Pro residues" evidence="6">
    <location>
        <begin position="43"/>
        <end position="58"/>
    </location>
</feature>
<evidence type="ECO:0000313" key="9">
    <source>
        <dbReference type="EMBL" id="KAJ2754004.1"/>
    </source>
</evidence>
<dbReference type="PANTHER" id="PTHR43840:SF13">
    <property type="entry name" value="CATION EFFLUX PROTEIN CYTOPLASMIC DOMAIN-CONTAINING PROTEIN"/>
    <property type="match status" value="1"/>
</dbReference>
<dbReference type="Proteomes" id="UP001140011">
    <property type="component" value="Unassembled WGS sequence"/>
</dbReference>
<evidence type="ECO:0000256" key="5">
    <source>
        <dbReference type="ARBA" id="ARBA00023136"/>
    </source>
</evidence>
<evidence type="ECO:0000256" key="2">
    <source>
        <dbReference type="ARBA" id="ARBA00022448"/>
    </source>
</evidence>
<keyword evidence="3 7" id="KW-0812">Transmembrane</keyword>
<dbReference type="SUPFAM" id="SSF160240">
    <property type="entry name" value="Cation efflux protein cytoplasmic domain-like"/>
    <property type="match status" value="1"/>
</dbReference>
<dbReference type="GO" id="GO:0008324">
    <property type="term" value="F:monoatomic cation transmembrane transporter activity"/>
    <property type="evidence" value="ECO:0007669"/>
    <property type="project" value="InterPro"/>
</dbReference>
<evidence type="ECO:0000256" key="7">
    <source>
        <dbReference type="SAM" id="Phobius"/>
    </source>
</evidence>
<keyword evidence="4 7" id="KW-1133">Transmembrane helix</keyword>
<proteinExistence type="predicted"/>
<feature type="region of interest" description="Disordered" evidence="6">
    <location>
        <begin position="1"/>
        <end position="61"/>
    </location>
</feature>
<evidence type="ECO:0000313" key="10">
    <source>
        <dbReference type="Proteomes" id="UP001140011"/>
    </source>
</evidence>
<dbReference type="OrthoDB" id="78296at2759"/>
<dbReference type="AlphaFoldDB" id="A0A9W8H111"/>
<comment type="subcellular location">
    <subcellularLocation>
        <location evidence="1">Membrane</location>
        <topology evidence="1">Multi-pass membrane protein</topology>
    </subcellularLocation>
</comment>
<evidence type="ECO:0000256" key="4">
    <source>
        <dbReference type="ARBA" id="ARBA00022989"/>
    </source>
</evidence>
<dbReference type="InterPro" id="IPR036837">
    <property type="entry name" value="Cation_efflux_CTD_sf"/>
</dbReference>
<accession>A0A9W8H111</accession>